<feature type="compositionally biased region" description="Polar residues" evidence="1">
    <location>
        <begin position="45"/>
        <end position="56"/>
    </location>
</feature>
<keyword evidence="2" id="KW-0812">Transmembrane</keyword>
<dbReference type="AlphaFoldDB" id="A0AAV4DEH7"/>
<dbReference type="EMBL" id="BLXT01007816">
    <property type="protein sequence ID" value="GFO42642.1"/>
    <property type="molecule type" value="Genomic_DNA"/>
</dbReference>
<evidence type="ECO:0000313" key="3">
    <source>
        <dbReference type="EMBL" id="GFO42642.1"/>
    </source>
</evidence>
<dbReference type="Proteomes" id="UP000735302">
    <property type="component" value="Unassembled WGS sequence"/>
</dbReference>
<name>A0AAV4DEH7_9GAST</name>
<proteinExistence type="predicted"/>
<keyword evidence="2" id="KW-0472">Membrane</keyword>
<feature type="compositionally biased region" description="Low complexity" evidence="1">
    <location>
        <begin position="29"/>
        <end position="44"/>
    </location>
</feature>
<comment type="caution">
    <text evidence="3">The sequence shown here is derived from an EMBL/GenBank/DDBJ whole genome shotgun (WGS) entry which is preliminary data.</text>
</comment>
<keyword evidence="4" id="KW-1185">Reference proteome</keyword>
<evidence type="ECO:0000313" key="4">
    <source>
        <dbReference type="Proteomes" id="UP000735302"/>
    </source>
</evidence>
<evidence type="ECO:0000256" key="1">
    <source>
        <dbReference type="SAM" id="MobiDB-lite"/>
    </source>
</evidence>
<feature type="transmembrane region" description="Helical" evidence="2">
    <location>
        <begin position="81"/>
        <end position="100"/>
    </location>
</feature>
<accession>A0AAV4DEH7</accession>
<gene>
    <name evidence="3" type="ORF">PoB_006914700</name>
</gene>
<evidence type="ECO:0000256" key="2">
    <source>
        <dbReference type="SAM" id="Phobius"/>
    </source>
</evidence>
<organism evidence="3 4">
    <name type="scientific">Plakobranchus ocellatus</name>
    <dbReference type="NCBI Taxonomy" id="259542"/>
    <lineage>
        <taxon>Eukaryota</taxon>
        <taxon>Metazoa</taxon>
        <taxon>Spiralia</taxon>
        <taxon>Lophotrochozoa</taxon>
        <taxon>Mollusca</taxon>
        <taxon>Gastropoda</taxon>
        <taxon>Heterobranchia</taxon>
        <taxon>Euthyneura</taxon>
        <taxon>Panpulmonata</taxon>
        <taxon>Sacoglossa</taxon>
        <taxon>Placobranchoidea</taxon>
        <taxon>Plakobranchidae</taxon>
        <taxon>Plakobranchus</taxon>
    </lineage>
</organism>
<feature type="compositionally biased region" description="Basic and acidic residues" evidence="1">
    <location>
        <begin position="1"/>
        <end position="15"/>
    </location>
</feature>
<keyword evidence="2" id="KW-1133">Transmembrane helix</keyword>
<feature type="non-terminal residue" evidence="3">
    <location>
        <position position="136"/>
    </location>
</feature>
<feature type="region of interest" description="Disordered" evidence="1">
    <location>
        <begin position="1"/>
        <end position="61"/>
    </location>
</feature>
<sequence>MSVGDLKPEPEKSPPAEEPGLIPLIPDLNGDGNNGNSNSNSNTNKYTENDGSTSSEGHIKGESQAKEIKKYGASVLVMDSAMCWVVCIAVAMSIFLLALFRRALAIYFLDFVEAFDVSIPTASLGFTFDLVFISIT</sequence>
<protein>
    <submittedName>
        <fullName evidence="3">Uncharacterized protein</fullName>
    </submittedName>
</protein>
<reference evidence="3 4" key="1">
    <citation type="journal article" date="2021" name="Elife">
        <title>Chloroplast acquisition without the gene transfer in kleptoplastic sea slugs, Plakobranchus ocellatus.</title>
        <authorList>
            <person name="Maeda T."/>
            <person name="Takahashi S."/>
            <person name="Yoshida T."/>
            <person name="Shimamura S."/>
            <person name="Takaki Y."/>
            <person name="Nagai Y."/>
            <person name="Toyoda A."/>
            <person name="Suzuki Y."/>
            <person name="Arimoto A."/>
            <person name="Ishii H."/>
            <person name="Satoh N."/>
            <person name="Nishiyama T."/>
            <person name="Hasebe M."/>
            <person name="Maruyama T."/>
            <person name="Minagawa J."/>
            <person name="Obokata J."/>
            <person name="Shigenobu S."/>
        </authorList>
    </citation>
    <scope>NUCLEOTIDE SEQUENCE [LARGE SCALE GENOMIC DNA]</scope>
</reference>